<evidence type="ECO:0000256" key="1">
    <source>
        <dbReference type="SAM" id="MobiDB-lite"/>
    </source>
</evidence>
<sequence length="63" mass="6253">MEAPGAAFTAVVPGVVLIGGSAAAFAPVAVVGWRRRAVGALVRAEEERDAARRGGPSGPRSPG</sequence>
<dbReference type="EMBL" id="BAABJV010000003">
    <property type="protein sequence ID" value="GAA4771285.1"/>
    <property type="molecule type" value="Genomic_DNA"/>
</dbReference>
<evidence type="ECO:0000313" key="4">
    <source>
        <dbReference type="Proteomes" id="UP001501147"/>
    </source>
</evidence>
<organism evidence="3 4">
    <name type="scientific">Streptomyces sanyensis</name>
    <dbReference type="NCBI Taxonomy" id="568869"/>
    <lineage>
        <taxon>Bacteria</taxon>
        <taxon>Bacillati</taxon>
        <taxon>Actinomycetota</taxon>
        <taxon>Actinomycetes</taxon>
        <taxon>Kitasatosporales</taxon>
        <taxon>Streptomycetaceae</taxon>
        <taxon>Streptomyces</taxon>
    </lineage>
</organism>
<evidence type="ECO:0000256" key="2">
    <source>
        <dbReference type="SAM" id="Phobius"/>
    </source>
</evidence>
<dbReference type="Proteomes" id="UP001501147">
    <property type="component" value="Unassembled WGS sequence"/>
</dbReference>
<protein>
    <submittedName>
        <fullName evidence="3">Uncharacterized protein</fullName>
    </submittedName>
</protein>
<gene>
    <name evidence="3" type="ORF">GCM10023329_18180</name>
</gene>
<proteinExistence type="predicted"/>
<keyword evidence="2" id="KW-0472">Membrane</keyword>
<keyword evidence="2" id="KW-0812">Transmembrane</keyword>
<reference evidence="4" key="1">
    <citation type="journal article" date="2019" name="Int. J. Syst. Evol. Microbiol.">
        <title>The Global Catalogue of Microorganisms (GCM) 10K type strain sequencing project: providing services to taxonomists for standard genome sequencing and annotation.</title>
        <authorList>
            <consortium name="The Broad Institute Genomics Platform"/>
            <consortium name="The Broad Institute Genome Sequencing Center for Infectious Disease"/>
            <person name="Wu L."/>
            <person name="Ma J."/>
        </authorList>
    </citation>
    <scope>NUCLEOTIDE SEQUENCE [LARGE SCALE GENOMIC DNA]</scope>
    <source>
        <strain evidence="4">JCM 18324</strain>
    </source>
</reference>
<dbReference type="RefSeq" id="WP_345611840.1">
    <property type="nucleotide sequence ID" value="NZ_BAABJV010000003.1"/>
</dbReference>
<keyword evidence="2" id="KW-1133">Transmembrane helix</keyword>
<evidence type="ECO:0000313" key="3">
    <source>
        <dbReference type="EMBL" id="GAA4771285.1"/>
    </source>
</evidence>
<name>A0ABP9A0Z8_9ACTN</name>
<feature type="region of interest" description="Disordered" evidence="1">
    <location>
        <begin position="44"/>
        <end position="63"/>
    </location>
</feature>
<comment type="caution">
    <text evidence="3">The sequence shown here is derived from an EMBL/GenBank/DDBJ whole genome shotgun (WGS) entry which is preliminary data.</text>
</comment>
<accession>A0ABP9A0Z8</accession>
<feature type="transmembrane region" description="Helical" evidence="2">
    <location>
        <begin position="6"/>
        <end position="33"/>
    </location>
</feature>
<keyword evidence="4" id="KW-1185">Reference proteome</keyword>